<dbReference type="RefSeq" id="WP_141990423.1">
    <property type="nucleotide sequence ID" value="NZ_VFRA01000001.1"/>
</dbReference>
<dbReference type="PANTHER" id="PTHR43157:SF31">
    <property type="entry name" value="PHOSPHATIDYLINOSITOL-GLYCAN BIOSYNTHESIS CLASS F PROTEIN"/>
    <property type="match status" value="1"/>
</dbReference>
<dbReference type="InterPro" id="IPR036291">
    <property type="entry name" value="NAD(P)-bd_dom_sf"/>
</dbReference>
<organism evidence="3 4">
    <name type="scientific">Rhodoglobus vestalii</name>
    <dbReference type="NCBI Taxonomy" id="193384"/>
    <lineage>
        <taxon>Bacteria</taxon>
        <taxon>Bacillati</taxon>
        <taxon>Actinomycetota</taxon>
        <taxon>Actinomycetes</taxon>
        <taxon>Micrococcales</taxon>
        <taxon>Microbacteriaceae</taxon>
        <taxon>Rhodoglobus</taxon>
    </lineage>
</organism>
<dbReference type="PANTHER" id="PTHR43157">
    <property type="entry name" value="PHOSPHATIDYLINOSITOL-GLYCAN BIOSYNTHESIS CLASS F PROTEIN-RELATED"/>
    <property type="match status" value="1"/>
</dbReference>
<evidence type="ECO:0000256" key="2">
    <source>
        <dbReference type="SAM" id="MobiDB-lite"/>
    </source>
</evidence>
<name>A0A8H2K4I2_9MICO</name>
<feature type="region of interest" description="Disordered" evidence="2">
    <location>
        <begin position="256"/>
        <end position="293"/>
    </location>
</feature>
<reference evidence="3 4" key="1">
    <citation type="submission" date="2019-06" db="EMBL/GenBank/DDBJ databases">
        <title>Sequencing the genomes of 1000 actinobacteria strains.</title>
        <authorList>
            <person name="Klenk H.-P."/>
        </authorList>
    </citation>
    <scope>NUCLEOTIDE SEQUENCE [LARGE SCALE GENOMIC DNA]</scope>
    <source>
        <strain evidence="3 4">DSM 21947</strain>
    </source>
</reference>
<dbReference type="AlphaFoldDB" id="A0A8H2K4I2"/>
<dbReference type="GO" id="GO:0016491">
    <property type="term" value="F:oxidoreductase activity"/>
    <property type="evidence" value="ECO:0007669"/>
    <property type="project" value="UniProtKB-KW"/>
</dbReference>
<keyword evidence="1" id="KW-0560">Oxidoreductase</keyword>
<protein>
    <submittedName>
        <fullName evidence="3">NAD(P)-dependent dehydrogenase (Short-subunit alcohol dehydrogenase family)</fullName>
    </submittedName>
</protein>
<accession>A0A8H2K4I2</accession>
<dbReference type="SUPFAM" id="SSF51735">
    <property type="entry name" value="NAD(P)-binding Rossmann-fold domains"/>
    <property type="match status" value="1"/>
</dbReference>
<dbReference type="PRINTS" id="PR00081">
    <property type="entry name" value="GDHRDH"/>
</dbReference>
<dbReference type="InterPro" id="IPR002347">
    <property type="entry name" value="SDR_fam"/>
</dbReference>
<keyword evidence="4" id="KW-1185">Reference proteome</keyword>
<sequence>MNARTKWTASDIGDLTGKVAIVTGANSGLGYETSRAMLAAGAHVVMTMRTAEKATAAATALLEELGEVSLETMLLDLADLESIRRFSDNFHANHSQLDLLINNAGIMMTDAHLTVDGFEAQLGTNHLGHFALTGRLLDLITATPGARVVSLSSVAHRWEPMEFGNLMFQNGSYTPRAAYGRSKLANLLFAYELQRRFEAAGADAISVAAHPGTAGTGLADHLFDRWYLRPLKKLVFLGIQTPRQGARTSLRAATDPTVTGGEYFGPSGRKEHRGAPVPVESSPASHSETDAGKLWIESERLTSVNYESLRTPTK</sequence>
<dbReference type="OrthoDB" id="4577644at2"/>
<evidence type="ECO:0000313" key="4">
    <source>
        <dbReference type="Proteomes" id="UP000316560"/>
    </source>
</evidence>
<proteinExistence type="predicted"/>
<dbReference type="EMBL" id="VFRA01000001">
    <property type="protein sequence ID" value="TQO20010.1"/>
    <property type="molecule type" value="Genomic_DNA"/>
</dbReference>
<dbReference type="Proteomes" id="UP000316560">
    <property type="component" value="Unassembled WGS sequence"/>
</dbReference>
<gene>
    <name evidence="3" type="ORF">FB472_1616</name>
</gene>
<comment type="caution">
    <text evidence="3">The sequence shown here is derived from an EMBL/GenBank/DDBJ whole genome shotgun (WGS) entry which is preliminary data.</text>
</comment>
<dbReference type="NCBIfam" id="NF004846">
    <property type="entry name" value="PRK06197.1"/>
    <property type="match status" value="1"/>
</dbReference>
<evidence type="ECO:0000313" key="3">
    <source>
        <dbReference type="EMBL" id="TQO20010.1"/>
    </source>
</evidence>
<dbReference type="Gene3D" id="3.40.50.720">
    <property type="entry name" value="NAD(P)-binding Rossmann-like Domain"/>
    <property type="match status" value="1"/>
</dbReference>
<dbReference type="Pfam" id="PF00106">
    <property type="entry name" value="adh_short"/>
    <property type="match status" value="1"/>
</dbReference>
<evidence type="ECO:0000256" key="1">
    <source>
        <dbReference type="ARBA" id="ARBA00023002"/>
    </source>
</evidence>